<feature type="domain" description="Peptidase C45 hydrolase" evidence="1">
    <location>
        <begin position="104"/>
        <end position="334"/>
    </location>
</feature>
<dbReference type="GO" id="GO:0016787">
    <property type="term" value="F:hydrolase activity"/>
    <property type="evidence" value="ECO:0007669"/>
    <property type="project" value="UniProtKB-KW"/>
</dbReference>
<dbReference type="InterPro" id="IPR047794">
    <property type="entry name" value="C45_proenzyme-like"/>
</dbReference>
<dbReference type="Pfam" id="PF03417">
    <property type="entry name" value="AAT"/>
    <property type="match status" value="1"/>
</dbReference>
<dbReference type="AlphaFoldDB" id="A0A098B3E7"/>
<dbReference type="InterPro" id="IPR029055">
    <property type="entry name" value="Ntn_hydrolases_N"/>
</dbReference>
<dbReference type="InterPro" id="IPR005079">
    <property type="entry name" value="Peptidase_C45_hydrolase"/>
</dbReference>
<reference evidence="2" key="1">
    <citation type="submission" date="2014-07" db="EMBL/GenBank/DDBJ databases">
        <authorList>
            <person name="Hornung V.Bastian."/>
        </authorList>
    </citation>
    <scope>NUCLEOTIDE SEQUENCE</scope>
    <source>
        <strain evidence="2">PCE-S</strain>
    </source>
</reference>
<dbReference type="SUPFAM" id="SSF56235">
    <property type="entry name" value="N-terminal nucleophile aminohydrolases (Ntn hydrolases)"/>
    <property type="match status" value="1"/>
</dbReference>
<accession>A0A098B3E7</accession>
<evidence type="ECO:0000259" key="1">
    <source>
        <dbReference type="Pfam" id="PF03417"/>
    </source>
</evidence>
<keyword evidence="2" id="KW-0378">Hydrolase</keyword>
<dbReference type="EMBL" id="LK996017">
    <property type="protein sequence ID" value="CDX02892.1"/>
    <property type="molecule type" value="Genomic_DNA"/>
</dbReference>
<proteinExistence type="predicted"/>
<organism evidence="2">
    <name type="scientific">Desulfitobacterium hafniense</name>
    <name type="common">Desulfitobacterium frappieri</name>
    <dbReference type="NCBI Taxonomy" id="49338"/>
    <lineage>
        <taxon>Bacteria</taxon>
        <taxon>Bacillati</taxon>
        <taxon>Bacillota</taxon>
        <taxon>Clostridia</taxon>
        <taxon>Eubacteriales</taxon>
        <taxon>Desulfitobacteriaceae</taxon>
        <taxon>Desulfitobacterium</taxon>
    </lineage>
</organism>
<dbReference type="Gene3D" id="3.60.60.10">
    <property type="entry name" value="Penicillin V Acylase, Chain A"/>
    <property type="match status" value="1"/>
</dbReference>
<name>A0A098B3E7_DESHA</name>
<sequence>MLTLQTHTAELSGTSYDIGYQLGKMTAAIPPLRAAHTAAVDNFGPRQAEEGAKLFDRWCPGLTEELCGFADALAVQPEQIFFYGMTYLLPRCSQIAVLPGLAAEGKPLLARNYEFSHEAEEFTLLQTRVTGKYTHMGTGVLHFGRDDGFNEHGLAVTMSSCGFPVGAPPSMRAPKLKGLQFWAVIRALLENCKDVSEALAYLEGMPIAYNINMILLDKAGHGALYETLDGRTAVKRIGPDSPESVLYATNHPVLPELRDVEPEVMVHSARRYDYIRRQLAGQRGITKEQLKNMLLANYPEGLCCHYYEEFFGTTKSMVISPAEGKIDLCWGGRAENGWQTYTIAQPLAPQVRTIQISREKALPGTYAWQPLD</sequence>
<dbReference type="PATRIC" id="fig|49338.4.peg.3233"/>
<dbReference type="PANTHER" id="PTHR34180:SF1">
    <property type="entry name" value="BETA-ALANYL-DOPAMINE_CARCININE HYDROLASE"/>
    <property type="match status" value="1"/>
</dbReference>
<dbReference type="InterPro" id="IPR047801">
    <property type="entry name" value="Peptidase_C45"/>
</dbReference>
<dbReference type="NCBIfam" id="NF040521">
    <property type="entry name" value="C45_proenzyme"/>
    <property type="match status" value="1"/>
</dbReference>
<dbReference type="PANTHER" id="PTHR34180">
    <property type="entry name" value="PEPTIDASE C45"/>
    <property type="match status" value="1"/>
</dbReference>
<gene>
    <name evidence="2" type="ORF">DPCES_3005</name>
</gene>
<protein>
    <submittedName>
        <fullName evidence="2">Choloylglycine hydrolase</fullName>
    </submittedName>
</protein>
<evidence type="ECO:0000313" key="2">
    <source>
        <dbReference type="EMBL" id="CDX02892.1"/>
    </source>
</evidence>
<dbReference type="RefSeq" id="WP_005810586.1">
    <property type="nucleotide sequence ID" value="NZ_CABKQQ010000026.1"/>
</dbReference>